<keyword evidence="3" id="KW-1185">Reference proteome</keyword>
<accession>A0ABN2T5I6</accession>
<sequence length="448" mass="49590">MAHNHLEQTYLGQSHQEQFEKNIDYAQALIVGGRALEGLRSAAGNFGDLTAAHPEDLYRAAWTQAVSALDHWLHLEVVEHAVAIVTDPTRPRPLKLNKLQMPFDMAERLSGEARGEVFREFINEQIRRDTYQRSGGIKEAIRLVTTLNGDEIWRRVGTTLGVPAAQVQARQDAIVDRRNRIAHQADLGPDGRRSPMSADEADEAVAWVKALATALEQRFLPLAGMPVRATAAATGKVEASVAASAVTAQRAGRVGRQGSHAWLVRAGRGGIDADWALKNGVAVVGFHEIADLSAADDRDKVARQVRSSLPADAKEGRIENFSRQLWAFRGRIEVGDLVVLPVVKRQQIAIGEITSDYFFREDSNVRHRHLRHVNWIRDDIPRSSVRQDLLNTLGAFMTVCKIHENDGAWRIARLAENGEDPGPRSETIRAPEDVEEETDPGKAAPEEE</sequence>
<feature type="compositionally biased region" description="Basic and acidic residues" evidence="1">
    <location>
        <begin position="421"/>
        <end position="432"/>
    </location>
</feature>
<name>A0ABN2T5I6_9ACTN</name>
<evidence type="ECO:0008006" key="4">
    <source>
        <dbReference type="Google" id="ProtNLM"/>
    </source>
</evidence>
<evidence type="ECO:0000313" key="2">
    <source>
        <dbReference type="EMBL" id="GAA1999274.1"/>
    </source>
</evidence>
<dbReference type="EMBL" id="BAAAPC010000011">
    <property type="protein sequence ID" value="GAA1999274.1"/>
    <property type="molecule type" value="Genomic_DNA"/>
</dbReference>
<evidence type="ECO:0000256" key="1">
    <source>
        <dbReference type="SAM" id="MobiDB-lite"/>
    </source>
</evidence>
<organism evidence="2 3">
    <name type="scientific">Nocardiopsis rhodophaea</name>
    <dbReference type="NCBI Taxonomy" id="280238"/>
    <lineage>
        <taxon>Bacteria</taxon>
        <taxon>Bacillati</taxon>
        <taxon>Actinomycetota</taxon>
        <taxon>Actinomycetes</taxon>
        <taxon>Streptosporangiales</taxon>
        <taxon>Nocardiopsidaceae</taxon>
        <taxon>Nocardiopsis</taxon>
    </lineage>
</organism>
<gene>
    <name evidence="2" type="ORF">GCM10009799_28070</name>
</gene>
<dbReference type="RefSeq" id="WP_344162708.1">
    <property type="nucleotide sequence ID" value="NZ_BAAAPC010000011.1"/>
</dbReference>
<comment type="caution">
    <text evidence="2">The sequence shown here is derived from an EMBL/GenBank/DDBJ whole genome shotgun (WGS) entry which is preliminary data.</text>
</comment>
<feature type="region of interest" description="Disordered" evidence="1">
    <location>
        <begin position="415"/>
        <end position="448"/>
    </location>
</feature>
<evidence type="ECO:0000313" key="3">
    <source>
        <dbReference type="Proteomes" id="UP001501585"/>
    </source>
</evidence>
<proteinExistence type="predicted"/>
<dbReference type="Proteomes" id="UP001501585">
    <property type="component" value="Unassembled WGS sequence"/>
</dbReference>
<protein>
    <recommendedName>
        <fullName evidence="4">RiboL-PSP-HEPN domain-containing protein</fullName>
    </recommendedName>
</protein>
<reference evidence="2 3" key="1">
    <citation type="journal article" date="2019" name="Int. J. Syst. Evol. Microbiol.">
        <title>The Global Catalogue of Microorganisms (GCM) 10K type strain sequencing project: providing services to taxonomists for standard genome sequencing and annotation.</title>
        <authorList>
            <consortium name="The Broad Institute Genomics Platform"/>
            <consortium name="The Broad Institute Genome Sequencing Center for Infectious Disease"/>
            <person name="Wu L."/>
            <person name="Ma J."/>
        </authorList>
    </citation>
    <scope>NUCLEOTIDE SEQUENCE [LARGE SCALE GENOMIC DNA]</scope>
    <source>
        <strain evidence="2 3">JCM 15313</strain>
    </source>
</reference>